<feature type="transmembrane region" description="Helical" evidence="7">
    <location>
        <begin position="44"/>
        <end position="64"/>
    </location>
</feature>
<dbReference type="EMBL" id="FNNO01000001">
    <property type="protein sequence ID" value="SDW15259.1"/>
    <property type="molecule type" value="Genomic_DNA"/>
</dbReference>
<keyword evidence="10" id="KW-1185">Reference proteome</keyword>
<dbReference type="InterPro" id="IPR011701">
    <property type="entry name" value="MFS"/>
</dbReference>
<comment type="subcellular location">
    <subcellularLocation>
        <location evidence="1">Cell membrane</location>
        <topology evidence="1">Multi-pass membrane protein</topology>
    </subcellularLocation>
</comment>
<dbReference type="InterPro" id="IPR036259">
    <property type="entry name" value="MFS_trans_sf"/>
</dbReference>
<accession>A0A8X8LDI5</accession>
<evidence type="ECO:0000256" key="3">
    <source>
        <dbReference type="ARBA" id="ARBA00022475"/>
    </source>
</evidence>
<feature type="domain" description="Major facilitator superfamily (MFS) profile" evidence="8">
    <location>
        <begin position="218"/>
        <end position="409"/>
    </location>
</feature>
<dbReference type="Pfam" id="PF07690">
    <property type="entry name" value="MFS_1"/>
    <property type="match status" value="2"/>
</dbReference>
<keyword evidence="4 7" id="KW-0812">Transmembrane</keyword>
<proteinExistence type="predicted"/>
<keyword evidence="3" id="KW-1003">Cell membrane</keyword>
<feature type="transmembrane region" description="Helical" evidence="7">
    <location>
        <begin position="76"/>
        <end position="94"/>
    </location>
</feature>
<protein>
    <submittedName>
        <fullName evidence="9">Predicted arabinose efflux permease, MFS family</fullName>
    </submittedName>
</protein>
<evidence type="ECO:0000256" key="6">
    <source>
        <dbReference type="ARBA" id="ARBA00023136"/>
    </source>
</evidence>
<evidence type="ECO:0000256" key="2">
    <source>
        <dbReference type="ARBA" id="ARBA00022448"/>
    </source>
</evidence>
<feature type="transmembrane region" description="Helical" evidence="7">
    <location>
        <begin position="134"/>
        <end position="153"/>
    </location>
</feature>
<dbReference type="GO" id="GO:0022857">
    <property type="term" value="F:transmembrane transporter activity"/>
    <property type="evidence" value="ECO:0007669"/>
    <property type="project" value="InterPro"/>
</dbReference>
<feature type="transmembrane region" description="Helical" evidence="7">
    <location>
        <begin position="100"/>
        <end position="122"/>
    </location>
</feature>
<feature type="transmembrane region" description="Helical" evidence="7">
    <location>
        <begin position="12"/>
        <end position="32"/>
    </location>
</feature>
<gene>
    <name evidence="9" type="ORF">SAMN05444410_101360</name>
</gene>
<dbReference type="PANTHER" id="PTHR23517:SF3">
    <property type="entry name" value="INTEGRAL MEMBRANE TRANSPORT PROTEIN"/>
    <property type="match status" value="1"/>
</dbReference>
<dbReference type="CDD" id="cd17325">
    <property type="entry name" value="MFS_MdtG_SLC18_like"/>
    <property type="match status" value="1"/>
</dbReference>
<dbReference type="AlphaFoldDB" id="A0A8X8LDI5"/>
<evidence type="ECO:0000256" key="5">
    <source>
        <dbReference type="ARBA" id="ARBA00022989"/>
    </source>
</evidence>
<dbReference type="Gene3D" id="1.20.1250.20">
    <property type="entry name" value="MFS general substrate transporter like domains"/>
    <property type="match status" value="2"/>
</dbReference>
<feature type="transmembrane region" description="Helical" evidence="7">
    <location>
        <begin position="165"/>
        <end position="186"/>
    </location>
</feature>
<evidence type="ECO:0000256" key="4">
    <source>
        <dbReference type="ARBA" id="ARBA00022692"/>
    </source>
</evidence>
<keyword evidence="2" id="KW-0813">Transport</keyword>
<name>A0A8X8LDI5_9BACT</name>
<keyword evidence="5 7" id="KW-1133">Transmembrane helix</keyword>
<feature type="transmembrane region" description="Helical" evidence="7">
    <location>
        <begin position="284"/>
        <end position="302"/>
    </location>
</feature>
<feature type="transmembrane region" description="Helical" evidence="7">
    <location>
        <begin position="352"/>
        <end position="376"/>
    </location>
</feature>
<feature type="transmembrane region" description="Helical" evidence="7">
    <location>
        <begin position="308"/>
        <end position="331"/>
    </location>
</feature>
<dbReference type="GO" id="GO:0005886">
    <property type="term" value="C:plasma membrane"/>
    <property type="evidence" value="ECO:0007669"/>
    <property type="project" value="UniProtKB-SubCell"/>
</dbReference>
<reference evidence="9 10" key="1">
    <citation type="submission" date="2016-10" db="EMBL/GenBank/DDBJ databases">
        <authorList>
            <person name="Varghese N."/>
            <person name="Submissions S."/>
        </authorList>
    </citation>
    <scope>NUCLEOTIDE SEQUENCE [LARGE SCALE GENOMIC DNA]</scope>
    <source>
        <strain evidence="9 10">DSM 25353</strain>
    </source>
</reference>
<dbReference type="Proteomes" id="UP000198711">
    <property type="component" value="Unassembled WGS sequence"/>
</dbReference>
<evidence type="ECO:0000256" key="1">
    <source>
        <dbReference type="ARBA" id="ARBA00004651"/>
    </source>
</evidence>
<sequence length="409" mass="44586">MQGLRENRNQFYLLVLINAFVGSMVGLERSVLPGLSQQFSLSSYTAMLSFLVSFGSSKAVFNLLTGKLTKTFSRKTVLLIGWIVALPVPFLLMYAPDWNWIIAANVLLGINQGLAWSSTVIMKIDLVGERNRGLAMGINEFAGYLSVGLAAYLASEIAADKGFAYYPFLPGIFFSMAGLFLTLFFVKDTTPHVVYEAAKSNVPYLKNIWEATTLRHHNLGSVTINGFINNLNDGVIWGLLPVLLLGKQFTLSQTGFVAGVYPAVWGIAQLVTGKLGDRYCKKQLIISGMLVQAAGLTLLAFSNTFSPAVISMLLLGLGTALVYPNFLTVVAENTHPHQRAESLSIFRFWRDSGYVIGALLSGILADAFGIVVTLLIVAMLTALAGLLAQVRMCCTARLLWKSRLCTELT</sequence>
<dbReference type="InterPro" id="IPR020846">
    <property type="entry name" value="MFS_dom"/>
</dbReference>
<organism evidence="9 10">
    <name type="scientific">Hydrobacter penzbergensis</name>
    <dbReference type="NCBI Taxonomy" id="1235997"/>
    <lineage>
        <taxon>Bacteria</taxon>
        <taxon>Pseudomonadati</taxon>
        <taxon>Bacteroidota</taxon>
        <taxon>Chitinophagia</taxon>
        <taxon>Chitinophagales</taxon>
        <taxon>Chitinophagaceae</taxon>
        <taxon>Hydrobacter</taxon>
    </lineage>
</organism>
<dbReference type="RefSeq" id="WP_257574639.1">
    <property type="nucleotide sequence ID" value="NZ_FNNO01000001.1"/>
</dbReference>
<dbReference type="PROSITE" id="PS50850">
    <property type="entry name" value="MFS"/>
    <property type="match status" value="1"/>
</dbReference>
<dbReference type="PANTHER" id="PTHR23517">
    <property type="entry name" value="RESISTANCE PROTEIN MDTM, PUTATIVE-RELATED-RELATED"/>
    <property type="match status" value="1"/>
</dbReference>
<keyword evidence="6 7" id="KW-0472">Membrane</keyword>
<evidence type="ECO:0000313" key="9">
    <source>
        <dbReference type="EMBL" id="SDW15259.1"/>
    </source>
</evidence>
<dbReference type="SUPFAM" id="SSF103473">
    <property type="entry name" value="MFS general substrate transporter"/>
    <property type="match status" value="1"/>
</dbReference>
<evidence type="ECO:0000313" key="10">
    <source>
        <dbReference type="Proteomes" id="UP000198711"/>
    </source>
</evidence>
<comment type="caution">
    <text evidence="9">The sequence shown here is derived from an EMBL/GenBank/DDBJ whole genome shotgun (WGS) entry which is preliminary data.</text>
</comment>
<evidence type="ECO:0000259" key="8">
    <source>
        <dbReference type="PROSITE" id="PS50850"/>
    </source>
</evidence>
<dbReference type="InterPro" id="IPR050171">
    <property type="entry name" value="MFS_Transporters"/>
</dbReference>
<evidence type="ECO:0000256" key="7">
    <source>
        <dbReference type="SAM" id="Phobius"/>
    </source>
</evidence>